<dbReference type="InterPro" id="IPR039422">
    <property type="entry name" value="MarR/SlyA-like"/>
</dbReference>
<dbReference type="Gene3D" id="1.10.10.10">
    <property type="entry name" value="Winged helix-like DNA-binding domain superfamily/Winged helix DNA-binding domain"/>
    <property type="match status" value="1"/>
</dbReference>
<organism evidence="6 7">
    <name type="scientific">Crystallibacter crystallopoietes</name>
    <dbReference type="NCBI Taxonomy" id="37928"/>
    <lineage>
        <taxon>Bacteria</taxon>
        <taxon>Bacillati</taxon>
        <taxon>Actinomycetota</taxon>
        <taxon>Actinomycetes</taxon>
        <taxon>Micrococcales</taxon>
        <taxon>Micrococcaceae</taxon>
        <taxon>Crystallibacter</taxon>
    </lineage>
</organism>
<evidence type="ECO:0000256" key="1">
    <source>
        <dbReference type="ARBA" id="ARBA00023015"/>
    </source>
</evidence>
<keyword evidence="7" id="KW-1185">Reference proteome</keyword>
<dbReference type="GO" id="GO:0006950">
    <property type="term" value="P:response to stress"/>
    <property type="evidence" value="ECO:0007669"/>
    <property type="project" value="TreeGrafter"/>
</dbReference>
<keyword evidence="3" id="KW-0804">Transcription</keyword>
<protein>
    <submittedName>
        <fullName evidence="6">DNA-binding transcriptional regulator, MarR family</fullName>
    </submittedName>
</protein>
<dbReference type="PANTHER" id="PTHR33164:SF43">
    <property type="entry name" value="HTH-TYPE TRANSCRIPTIONAL REPRESSOR YETL"/>
    <property type="match status" value="1"/>
</dbReference>
<dbReference type="InterPro" id="IPR036388">
    <property type="entry name" value="WH-like_DNA-bd_sf"/>
</dbReference>
<dbReference type="SMART" id="SM00347">
    <property type="entry name" value="HTH_MARR"/>
    <property type="match status" value="1"/>
</dbReference>
<evidence type="ECO:0000313" key="7">
    <source>
        <dbReference type="Proteomes" id="UP000181917"/>
    </source>
</evidence>
<dbReference type="GO" id="GO:0003700">
    <property type="term" value="F:DNA-binding transcription factor activity"/>
    <property type="evidence" value="ECO:0007669"/>
    <property type="project" value="InterPro"/>
</dbReference>
<dbReference type="Proteomes" id="UP000181917">
    <property type="component" value="Unassembled WGS sequence"/>
</dbReference>
<dbReference type="PANTHER" id="PTHR33164">
    <property type="entry name" value="TRANSCRIPTIONAL REGULATOR, MARR FAMILY"/>
    <property type="match status" value="1"/>
</dbReference>
<dbReference type="InterPro" id="IPR023187">
    <property type="entry name" value="Tscrpt_reg_MarR-type_CS"/>
</dbReference>
<evidence type="ECO:0000256" key="4">
    <source>
        <dbReference type="SAM" id="MobiDB-lite"/>
    </source>
</evidence>
<evidence type="ECO:0000256" key="2">
    <source>
        <dbReference type="ARBA" id="ARBA00023125"/>
    </source>
</evidence>
<feature type="domain" description="HTH marR-type" evidence="5">
    <location>
        <begin position="6"/>
        <end position="137"/>
    </location>
</feature>
<dbReference type="PROSITE" id="PS50995">
    <property type="entry name" value="HTH_MARR_2"/>
    <property type="match status" value="1"/>
</dbReference>
<proteinExistence type="predicted"/>
<dbReference type="KEGG" id="acry:AC20117_21280"/>
<dbReference type="AlphaFoldDB" id="A0A1H1FRW6"/>
<dbReference type="SUPFAM" id="SSF46785">
    <property type="entry name" value="Winged helix' DNA-binding domain"/>
    <property type="match status" value="1"/>
</dbReference>
<dbReference type="GO" id="GO:0003677">
    <property type="term" value="F:DNA binding"/>
    <property type="evidence" value="ECO:0007669"/>
    <property type="project" value="UniProtKB-KW"/>
</dbReference>
<dbReference type="RefSeq" id="WP_074701776.1">
    <property type="nucleotide sequence ID" value="NZ_CP018863.1"/>
</dbReference>
<keyword evidence="1" id="KW-0805">Transcription regulation</keyword>
<evidence type="ECO:0000313" key="6">
    <source>
        <dbReference type="EMBL" id="SDR03677.1"/>
    </source>
</evidence>
<feature type="region of interest" description="Disordered" evidence="4">
    <location>
        <begin position="139"/>
        <end position="160"/>
    </location>
</feature>
<dbReference type="InterPro" id="IPR036390">
    <property type="entry name" value="WH_DNA-bd_sf"/>
</dbReference>
<evidence type="ECO:0000259" key="5">
    <source>
        <dbReference type="PROSITE" id="PS50995"/>
    </source>
</evidence>
<dbReference type="InterPro" id="IPR000835">
    <property type="entry name" value="HTH_MarR-typ"/>
</dbReference>
<keyword evidence="2 6" id="KW-0238">DNA-binding</keyword>
<accession>A0A1H1FRW6</accession>
<dbReference type="OrthoDB" id="69852at2"/>
<dbReference type="PROSITE" id="PS01117">
    <property type="entry name" value="HTH_MARR_1"/>
    <property type="match status" value="1"/>
</dbReference>
<evidence type="ECO:0000256" key="3">
    <source>
        <dbReference type="ARBA" id="ARBA00023163"/>
    </source>
</evidence>
<dbReference type="Pfam" id="PF12802">
    <property type="entry name" value="MarR_2"/>
    <property type="match status" value="1"/>
</dbReference>
<gene>
    <name evidence="6" type="ORF">SAMN04489742_3616</name>
</gene>
<sequence length="160" mass="17522">MPDLNNWPTPRLLSTAARLVEHAWNEKLASLGLTHAGVIALEVLDGEGPLAQAQLAAKVRVQAQTMGKTLSRLEAHGHITRVRNQADRRSQQVAVSELGQTALQQARELERNLTPGGEIGVEELRDRLAAVIRRLGSTRWGGDLPETMPMATDERLPDKS</sequence>
<reference evidence="6 7" key="1">
    <citation type="submission" date="2016-10" db="EMBL/GenBank/DDBJ databases">
        <authorList>
            <person name="de Groot N.N."/>
        </authorList>
    </citation>
    <scope>NUCLEOTIDE SEQUENCE [LARGE SCALE GENOMIC DNA]</scope>
    <source>
        <strain evidence="6 7">DSM 20117</strain>
    </source>
</reference>
<dbReference type="EMBL" id="FNKH01000002">
    <property type="protein sequence ID" value="SDR03677.1"/>
    <property type="molecule type" value="Genomic_DNA"/>
</dbReference>
<name>A0A1H1FRW6_9MICC</name>